<dbReference type="EMBL" id="AP026708">
    <property type="protein sequence ID" value="BDQ32702.1"/>
    <property type="molecule type" value="Genomic_DNA"/>
</dbReference>
<sequence length="185" mass="20540">MARHTKRFTEGMLDTREIIRKLELRPGLTIVDAGCGNGYMSMLFSEAVGPEGLVYALDVNAQFIKEIREEITADNIRPMVADILQPTPLADGCADVVYTATVLHSVGREKMPGVADEVRRLLTPGGLFGVVEIAKHATRFGPPQAQRYAPEELRAALPFTPVSLTYVAEHFYLQVFKVWPFAHQI</sequence>
<dbReference type="GO" id="GO:0032259">
    <property type="term" value="P:methylation"/>
    <property type="evidence" value="ECO:0007669"/>
    <property type="project" value="UniProtKB-KW"/>
</dbReference>
<protein>
    <submittedName>
        <fullName evidence="4">SAM-dependent methyltransferase</fullName>
    </submittedName>
</protein>
<dbReference type="PANTHER" id="PTHR43861:SF1">
    <property type="entry name" value="TRANS-ACONITATE 2-METHYLTRANSFERASE"/>
    <property type="match status" value="1"/>
</dbReference>
<evidence type="ECO:0000259" key="3">
    <source>
        <dbReference type="Pfam" id="PF13649"/>
    </source>
</evidence>
<dbReference type="SUPFAM" id="SSF53335">
    <property type="entry name" value="S-adenosyl-L-methionine-dependent methyltransferases"/>
    <property type="match status" value="1"/>
</dbReference>
<evidence type="ECO:0000313" key="5">
    <source>
        <dbReference type="Proteomes" id="UP001061361"/>
    </source>
</evidence>
<name>A0ABM8AMT5_9BACT</name>
<evidence type="ECO:0000313" key="4">
    <source>
        <dbReference type="EMBL" id="BDQ32702.1"/>
    </source>
</evidence>
<proteinExistence type="predicted"/>
<dbReference type="Gene3D" id="3.40.50.150">
    <property type="entry name" value="Vaccinia Virus protein VP39"/>
    <property type="match status" value="1"/>
</dbReference>
<accession>A0ABM8AMT5</accession>
<organism evidence="4 5">
    <name type="scientific">Pseudodesulfovibrio portus</name>
    <dbReference type="NCBI Taxonomy" id="231439"/>
    <lineage>
        <taxon>Bacteria</taxon>
        <taxon>Pseudomonadati</taxon>
        <taxon>Thermodesulfobacteriota</taxon>
        <taxon>Desulfovibrionia</taxon>
        <taxon>Desulfovibrionales</taxon>
        <taxon>Desulfovibrionaceae</taxon>
    </lineage>
</organism>
<dbReference type="Pfam" id="PF13649">
    <property type="entry name" value="Methyltransf_25"/>
    <property type="match status" value="1"/>
</dbReference>
<keyword evidence="5" id="KW-1185">Reference proteome</keyword>
<dbReference type="GO" id="GO:0008168">
    <property type="term" value="F:methyltransferase activity"/>
    <property type="evidence" value="ECO:0007669"/>
    <property type="project" value="UniProtKB-KW"/>
</dbReference>
<reference evidence="4" key="1">
    <citation type="submission" date="2022-08" db="EMBL/GenBank/DDBJ databases">
        <title>Genome Sequence of the sulphate-reducing bacterium, Pseudodesulfovibrio portus JCM14722.</title>
        <authorList>
            <person name="Kondo R."/>
            <person name="Kataoka T."/>
        </authorList>
    </citation>
    <scope>NUCLEOTIDE SEQUENCE</scope>
    <source>
        <strain evidence="4">JCM 14722</strain>
    </source>
</reference>
<dbReference type="Proteomes" id="UP001061361">
    <property type="component" value="Chromosome"/>
</dbReference>
<dbReference type="PANTHER" id="PTHR43861">
    <property type="entry name" value="TRANS-ACONITATE 2-METHYLTRANSFERASE-RELATED"/>
    <property type="match status" value="1"/>
</dbReference>
<evidence type="ECO:0000256" key="2">
    <source>
        <dbReference type="ARBA" id="ARBA00022679"/>
    </source>
</evidence>
<keyword evidence="2" id="KW-0808">Transferase</keyword>
<feature type="domain" description="Methyltransferase" evidence="3">
    <location>
        <begin position="30"/>
        <end position="126"/>
    </location>
</feature>
<evidence type="ECO:0000256" key="1">
    <source>
        <dbReference type="ARBA" id="ARBA00022603"/>
    </source>
</evidence>
<keyword evidence="1 4" id="KW-0489">Methyltransferase</keyword>
<dbReference type="CDD" id="cd02440">
    <property type="entry name" value="AdoMet_MTases"/>
    <property type="match status" value="1"/>
</dbReference>
<dbReference type="InterPro" id="IPR029063">
    <property type="entry name" value="SAM-dependent_MTases_sf"/>
</dbReference>
<dbReference type="InterPro" id="IPR041698">
    <property type="entry name" value="Methyltransf_25"/>
</dbReference>
<gene>
    <name evidence="4" type="ORF">JCM14722_02440</name>
</gene>
<dbReference type="RefSeq" id="WP_264982767.1">
    <property type="nucleotide sequence ID" value="NZ_AP026708.1"/>
</dbReference>